<keyword evidence="4" id="KW-0949">S-adenosyl-L-methionine</keyword>
<dbReference type="EMBL" id="CP027059">
    <property type="protein sequence ID" value="UQZ84545.1"/>
    <property type="molecule type" value="Genomic_DNA"/>
</dbReference>
<keyword evidence="5" id="KW-0680">Restriction system</keyword>
<accession>A0ABY4RRC5</accession>
<dbReference type="PRINTS" id="PR00506">
    <property type="entry name" value="D21N6MTFRASE"/>
</dbReference>
<dbReference type="SUPFAM" id="SSF53335">
    <property type="entry name" value="S-adenosyl-L-methionine-dependent methyltransferases"/>
    <property type="match status" value="1"/>
</dbReference>
<feature type="domain" description="DNA methylase N-4/N-6" evidence="6">
    <location>
        <begin position="121"/>
        <end position="442"/>
    </location>
</feature>
<reference evidence="7" key="2">
    <citation type="journal article" date="2021" name="J Anim Sci Technol">
        <title>Complete genome sequence of Paenibacillus konkukensis sp. nov. SK3146 as a potential probiotic strain.</title>
        <authorList>
            <person name="Jung H.I."/>
            <person name="Park S."/>
            <person name="Niu K.M."/>
            <person name="Lee S.W."/>
            <person name="Kothari D."/>
            <person name="Yi K.J."/>
            <person name="Kim S.K."/>
        </authorList>
    </citation>
    <scope>NUCLEOTIDE SEQUENCE</scope>
    <source>
        <strain evidence="7">SK3146</strain>
    </source>
</reference>
<dbReference type="PROSITE" id="PS00092">
    <property type="entry name" value="N6_MTASE"/>
    <property type="match status" value="1"/>
</dbReference>
<dbReference type="GO" id="GO:0032259">
    <property type="term" value="P:methylation"/>
    <property type="evidence" value="ECO:0007669"/>
    <property type="project" value="UniProtKB-KW"/>
</dbReference>
<dbReference type="InterPro" id="IPR029063">
    <property type="entry name" value="SAM-dependent_MTases_sf"/>
</dbReference>
<sequence>MNKLTMKSVDLTQVNIDKLAELFPNVITEARDEQGKIKRAVDFDLLRQELSDYLVEGERERYQLTWPGKKESIINANTPIDKTLRPLPKDSVDWENTQNIYIEGDNLEVLKLLQESYLNKVKCIYIDPPYNTGKDFIYKDNFKEPLDEYLENSGQVDDEGVRFFQNTESNGRFHSDWLTFIYSRLKIARNLLTEDGIILISIDDNEAKNMREVLDDIFGNENFICQFIWKSRQMVDNRTKTGASIDHEYIICYGRSNLSTLRGSLKDLDKFSNPDNDPRGPWRSADLTGLATIDKRPNLHYDLIDPKTGISYSCPPKGWRYDRETMTKKINEGRILFPSSPEGRPRHKLFLNEMSSQYTGFSSLISTDIYTVHGTRELSELFPESVFDFPKPTDLVMTLLEQTTNTEDLILDFFSGSATTAHSVMKLNSEDGGNRKYILIQLPEKTDETSAAYKSGFKNICEIGKERIRRAANKIKEETGADIDYGFRVYRVDSSNMKDVYYTPDKLGQLNLDDMASNIKEDRTGEDLLIQVMLECGLELSLPMESKKIEGKTVHYVAGNSLIACFDDEVPESVIKKIAEDQPLRVVFRDSSFRDDSARINVEELFKLLSPSTEIQVL</sequence>
<evidence type="ECO:0000259" key="6">
    <source>
        <dbReference type="Pfam" id="PF01555"/>
    </source>
</evidence>
<evidence type="ECO:0000256" key="5">
    <source>
        <dbReference type="ARBA" id="ARBA00022747"/>
    </source>
</evidence>
<protein>
    <submittedName>
        <fullName evidence="7">Methyltransferase</fullName>
    </submittedName>
</protein>
<keyword evidence="2 7" id="KW-0489">Methyltransferase</keyword>
<dbReference type="Proteomes" id="UP001057134">
    <property type="component" value="Chromosome"/>
</dbReference>
<name>A0ABY4RRC5_9BACL</name>
<dbReference type="InterPro" id="IPR002295">
    <property type="entry name" value="N4/N6-MTase_EcoPI_Mod-like"/>
</dbReference>
<dbReference type="InterPro" id="IPR002941">
    <property type="entry name" value="DNA_methylase_N4/N6"/>
</dbReference>
<evidence type="ECO:0000313" key="7">
    <source>
        <dbReference type="EMBL" id="UQZ84545.1"/>
    </source>
</evidence>
<dbReference type="GO" id="GO:0008168">
    <property type="term" value="F:methyltransferase activity"/>
    <property type="evidence" value="ECO:0007669"/>
    <property type="project" value="UniProtKB-KW"/>
</dbReference>
<evidence type="ECO:0000256" key="1">
    <source>
        <dbReference type="ARBA" id="ARBA00006594"/>
    </source>
</evidence>
<evidence type="ECO:0000256" key="4">
    <source>
        <dbReference type="ARBA" id="ARBA00022691"/>
    </source>
</evidence>
<evidence type="ECO:0000313" key="8">
    <source>
        <dbReference type="Proteomes" id="UP001057134"/>
    </source>
</evidence>
<gene>
    <name evidence="7" type="ORF">SK3146_03800</name>
</gene>
<dbReference type="Gene3D" id="3.40.50.150">
    <property type="entry name" value="Vaccinia Virus protein VP39"/>
    <property type="match status" value="1"/>
</dbReference>
<dbReference type="RefSeq" id="WP_249860300.1">
    <property type="nucleotide sequence ID" value="NZ_CP027059.1"/>
</dbReference>
<keyword evidence="8" id="KW-1185">Reference proteome</keyword>
<keyword evidence="3" id="KW-0808">Transferase</keyword>
<proteinExistence type="inferred from homology"/>
<organism evidence="7 8">
    <name type="scientific">Paenibacillus konkukensis</name>
    <dbReference type="NCBI Taxonomy" id="2020716"/>
    <lineage>
        <taxon>Bacteria</taxon>
        <taxon>Bacillati</taxon>
        <taxon>Bacillota</taxon>
        <taxon>Bacilli</taxon>
        <taxon>Bacillales</taxon>
        <taxon>Paenibacillaceae</taxon>
        <taxon>Paenibacillus</taxon>
    </lineage>
</organism>
<dbReference type="Pfam" id="PF01555">
    <property type="entry name" value="N6_N4_Mtase"/>
    <property type="match status" value="1"/>
</dbReference>
<comment type="similarity">
    <text evidence="1">Belongs to the N(4)/N(6)-methyltransferase family.</text>
</comment>
<evidence type="ECO:0000256" key="2">
    <source>
        <dbReference type="ARBA" id="ARBA00022603"/>
    </source>
</evidence>
<evidence type="ECO:0000256" key="3">
    <source>
        <dbReference type="ARBA" id="ARBA00022679"/>
    </source>
</evidence>
<dbReference type="PIRSF" id="PIRSF015855">
    <property type="entry name" value="TypeIII_Mtase_mKpnI"/>
    <property type="match status" value="1"/>
</dbReference>
<reference evidence="7" key="1">
    <citation type="submission" date="2018-02" db="EMBL/GenBank/DDBJ databases">
        <authorList>
            <person name="Kim S.-K."/>
            <person name="Jung H.-I."/>
            <person name="Lee S.-W."/>
        </authorList>
    </citation>
    <scope>NUCLEOTIDE SEQUENCE</scope>
    <source>
        <strain evidence="7">SK3146</strain>
    </source>
</reference>
<dbReference type="InterPro" id="IPR002052">
    <property type="entry name" value="DNA_methylase_N6_adenine_CS"/>
</dbReference>